<accession>A0A3L6L1Y6</accession>
<organism evidence="3">
    <name type="scientific">Trypanosoma brucei equiperdum</name>
    <dbReference type="NCBI Taxonomy" id="630700"/>
    <lineage>
        <taxon>Eukaryota</taxon>
        <taxon>Discoba</taxon>
        <taxon>Euglenozoa</taxon>
        <taxon>Kinetoplastea</taxon>
        <taxon>Metakinetoplastina</taxon>
        <taxon>Trypanosomatida</taxon>
        <taxon>Trypanosomatidae</taxon>
        <taxon>Trypanosoma</taxon>
    </lineage>
</organism>
<evidence type="ECO:0000256" key="1">
    <source>
        <dbReference type="SAM" id="Phobius"/>
    </source>
</evidence>
<dbReference type="Proteomes" id="UP000266743">
    <property type="component" value="Chromosome 9"/>
</dbReference>
<name>A0A3L6L1Y6_9TRYP</name>
<evidence type="ECO:0000313" key="3">
    <source>
        <dbReference type="EMBL" id="RHW70235.1"/>
    </source>
</evidence>
<feature type="transmembrane region" description="Helical" evidence="1">
    <location>
        <begin position="262"/>
        <end position="282"/>
    </location>
</feature>
<dbReference type="InterPro" id="IPR000727">
    <property type="entry name" value="T_SNARE_dom"/>
</dbReference>
<dbReference type="EMBL" id="QSBY01000009">
    <property type="protein sequence ID" value="RHW70235.1"/>
    <property type="molecule type" value="Genomic_DNA"/>
</dbReference>
<sequence>MSDVKGALTRLERLHEACGGAGFSTVGALPADGGANMSVNEVGSYEKGQYHVACLMKRARESMTILAETGESMDIARRAEISNSIRRDMSAVKKECTALNRVAMKEGKRGDYMQLLSFVNKTEQFQRRLHNGPVLGEASGAIGDGSTHVGGTTPGVPEANAVTADSENREVGSFISASEVEGFLQFFEETRKRDAEIDQVLERISAGVTRLQENALTLRSELCTQQRLLDDTEEKVDGIHAKLDSLNIKLRRTLEQVDKDRMSVYILCCLLLLGIYGAIYNVSR</sequence>
<evidence type="ECO:0000259" key="2">
    <source>
        <dbReference type="PROSITE" id="PS50192"/>
    </source>
</evidence>
<feature type="domain" description="T-SNARE coiled-coil homology" evidence="2">
    <location>
        <begin position="191"/>
        <end position="253"/>
    </location>
</feature>
<keyword evidence="1" id="KW-0812">Transmembrane</keyword>
<dbReference type="Gene3D" id="1.20.5.110">
    <property type="match status" value="1"/>
</dbReference>
<dbReference type="PROSITE" id="PS50192">
    <property type="entry name" value="T_SNARE"/>
    <property type="match status" value="1"/>
</dbReference>
<dbReference type="CDD" id="cd15841">
    <property type="entry name" value="SNARE_Qc"/>
    <property type="match status" value="1"/>
</dbReference>
<gene>
    <name evidence="3" type="ORF">DPX39_090014800</name>
</gene>
<protein>
    <submittedName>
        <fullName evidence="3">Syntaxin</fullName>
    </submittedName>
</protein>
<keyword evidence="1" id="KW-0472">Membrane</keyword>
<comment type="caution">
    <text evidence="3">The sequence shown here is derived from an EMBL/GenBank/DDBJ whole genome shotgun (WGS) entry which is preliminary data.</text>
</comment>
<dbReference type="AlphaFoldDB" id="A0A3L6L1Y6"/>
<reference evidence="3" key="1">
    <citation type="submission" date="2018-09" db="EMBL/GenBank/DDBJ databases">
        <title>whole genome sequence of T. equiperdum IVM-t1 strain.</title>
        <authorList>
            <person name="Suganuma K."/>
        </authorList>
    </citation>
    <scope>NUCLEOTIDE SEQUENCE [LARGE SCALE GENOMIC DNA]</scope>
    <source>
        <strain evidence="3">IVM-t1</strain>
    </source>
</reference>
<keyword evidence="1" id="KW-1133">Transmembrane helix</keyword>
<dbReference type="SUPFAM" id="SSF58038">
    <property type="entry name" value="SNARE fusion complex"/>
    <property type="match status" value="1"/>
</dbReference>
<proteinExistence type="predicted"/>